<protein>
    <submittedName>
        <fullName evidence="1">Uncharacterized protein</fullName>
    </submittedName>
</protein>
<dbReference type="EMBL" id="RQTK01000416">
    <property type="protein sequence ID" value="RUS79996.1"/>
    <property type="molecule type" value="Genomic_DNA"/>
</dbReference>
<evidence type="ECO:0000313" key="2">
    <source>
        <dbReference type="Proteomes" id="UP000271974"/>
    </source>
</evidence>
<accession>A0A433TEK2</accession>
<gene>
    <name evidence="1" type="ORF">EGW08_012230</name>
</gene>
<keyword evidence="2" id="KW-1185">Reference proteome</keyword>
<proteinExistence type="predicted"/>
<dbReference type="Proteomes" id="UP000271974">
    <property type="component" value="Unassembled WGS sequence"/>
</dbReference>
<comment type="caution">
    <text evidence="1">The sequence shown here is derived from an EMBL/GenBank/DDBJ whole genome shotgun (WGS) entry which is preliminary data.</text>
</comment>
<sequence>MILFLQSSKYMNQVKAQSLWGLGCTVIILKFLPLRLQHRHSKPIREQQPNHLTHLNDLLLFMESLRHSLHNHTLPGFVSNAPPRHSILLRSLPLKATGRRATTANTARSPTLARDQASDVDVSLCRVVPACTNTNDGGATPVDGEEKEG</sequence>
<organism evidence="1 2">
    <name type="scientific">Elysia chlorotica</name>
    <name type="common">Eastern emerald elysia</name>
    <name type="synonym">Sea slug</name>
    <dbReference type="NCBI Taxonomy" id="188477"/>
    <lineage>
        <taxon>Eukaryota</taxon>
        <taxon>Metazoa</taxon>
        <taxon>Spiralia</taxon>
        <taxon>Lophotrochozoa</taxon>
        <taxon>Mollusca</taxon>
        <taxon>Gastropoda</taxon>
        <taxon>Heterobranchia</taxon>
        <taxon>Euthyneura</taxon>
        <taxon>Panpulmonata</taxon>
        <taxon>Sacoglossa</taxon>
        <taxon>Placobranchoidea</taxon>
        <taxon>Plakobranchidae</taxon>
        <taxon>Elysia</taxon>
    </lineage>
</organism>
<name>A0A433TEK2_ELYCH</name>
<evidence type="ECO:0000313" key="1">
    <source>
        <dbReference type="EMBL" id="RUS79996.1"/>
    </source>
</evidence>
<reference evidence="1 2" key="1">
    <citation type="submission" date="2019-01" db="EMBL/GenBank/DDBJ databases">
        <title>A draft genome assembly of the solar-powered sea slug Elysia chlorotica.</title>
        <authorList>
            <person name="Cai H."/>
            <person name="Li Q."/>
            <person name="Fang X."/>
            <person name="Li J."/>
            <person name="Curtis N.E."/>
            <person name="Altenburger A."/>
            <person name="Shibata T."/>
            <person name="Feng M."/>
            <person name="Maeda T."/>
            <person name="Schwartz J.A."/>
            <person name="Shigenobu S."/>
            <person name="Lundholm N."/>
            <person name="Nishiyama T."/>
            <person name="Yang H."/>
            <person name="Hasebe M."/>
            <person name="Li S."/>
            <person name="Pierce S.K."/>
            <person name="Wang J."/>
        </authorList>
    </citation>
    <scope>NUCLEOTIDE SEQUENCE [LARGE SCALE GENOMIC DNA]</scope>
    <source>
        <strain evidence="1">EC2010</strain>
        <tissue evidence="1">Whole organism of an adult</tissue>
    </source>
</reference>
<dbReference type="AlphaFoldDB" id="A0A433TEK2"/>